<name>A0ABZ1TDJ9_STRVG</name>
<dbReference type="RefSeq" id="WP_328962735.1">
    <property type="nucleotide sequence ID" value="NZ_CP108090.1"/>
</dbReference>
<evidence type="ECO:0000313" key="3">
    <source>
        <dbReference type="EMBL" id="WUQ13877.1"/>
    </source>
</evidence>
<gene>
    <name evidence="3" type="ORF">OG517_21980</name>
</gene>
<keyword evidence="2" id="KW-0732">Signal</keyword>
<sequence>MSRSLRRGALAATAVVFSIASLAACGAGQDAQTLQIKPDNAAATKGDIEVQNALVITQGQKGEKGPAVVSATVFNNGTKAQTLDGITLPGGKGKVALKPAEGSGKVTVPALGYVVIGGKGNASAVIEDGAATVRDGEVQKVLFQLSSTGGIELEAFVVPATGAFAPFGPTAAPAPAATASGTPSGTPSGSPSGSPSAGATGAAAGATPSGSASGSATGTPSGSPSHSAGH</sequence>
<protein>
    <submittedName>
        <fullName evidence="3">DUF461 domain-containing protein</fullName>
    </submittedName>
</protein>
<organism evidence="3 4">
    <name type="scientific">Streptomyces virginiae</name>
    <name type="common">Streptomyces cinnamonensis</name>
    <dbReference type="NCBI Taxonomy" id="1961"/>
    <lineage>
        <taxon>Bacteria</taxon>
        <taxon>Bacillati</taxon>
        <taxon>Actinomycetota</taxon>
        <taxon>Actinomycetes</taxon>
        <taxon>Kitasatosporales</taxon>
        <taxon>Streptomycetaceae</taxon>
        <taxon>Streptomyces</taxon>
    </lineage>
</organism>
<feature type="signal peptide" evidence="2">
    <location>
        <begin position="1"/>
        <end position="23"/>
    </location>
</feature>
<accession>A0ABZ1TDJ9</accession>
<feature type="chain" id="PRO_5046252555" evidence="2">
    <location>
        <begin position="24"/>
        <end position="230"/>
    </location>
</feature>
<dbReference type="EMBL" id="CP108090">
    <property type="protein sequence ID" value="WUQ13877.1"/>
    <property type="molecule type" value="Genomic_DNA"/>
</dbReference>
<feature type="region of interest" description="Disordered" evidence="1">
    <location>
        <begin position="172"/>
        <end position="230"/>
    </location>
</feature>
<reference evidence="3" key="1">
    <citation type="submission" date="2022-10" db="EMBL/GenBank/DDBJ databases">
        <title>The complete genomes of actinobacterial strains from the NBC collection.</title>
        <authorList>
            <person name="Joergensen T.S."/>
            <person name="Alvarez Arevalo M."/>
            <person name="Sterndorff E.B."/>
            <person name="Faurdal D."/>
            <person name="Vuksanovic O."/>
            <person name="Mourched A.-S."/>
            <person name="Charusanti P."/>
            <person name="Shaw S."/>
            <person name="Blin K."/>
            <person name="Weber T."/>
        </authorList>
    </citation>
    <scope>NUCLEOTIDE SEQUENCE</scope>
    <source>
        <strain evidence="3">NBC_00248</strain>
    </source>
</reference>
<keyword evidence="4" id="KW-1185">Reference proteome</keyword>
<evidence type="ECO:0000313" key="4">
    <source>
        <dbReference type="Proteomes" id="UP001432039"/>
    </source>
</evidence>
<evidence type="ECO:0000256" key="2">
    <source>
        <dbReference type="SAM" id="SignalP"/>
    </source>
</evidence>
<dbReference type="Proteomes" id="UP001432039">
    <property type="component" value="Chromosome"/>
</dbReference>
<dbReference type="PROSITE" id="PS51257">
    <property type="entry name" value="PROKAR_LIPOPROTEIN"/>
    <property type="match status" value="1"/>
</dbReference>
<evidence type="ECO:0000256" key="1">
    <source>
        <dbReference type="SAM" id="MobiDB-lite"/>
    </source>
</evidence>
<proteinExistence type="predicted"/>